<dbReference type="RefSeq" id="WP_206562096.1">
    <property type="nucleotide sequence ID" value="NZ_JAFKCZ010000017.1"/>
</dbReference>
<keyword evidence="3" id="KW-0732">Signal</keyword>
<organism evidence="5 6">
    <name type="scientific">Parahaliea mediterranea</name>
    <dbReference type="NCBI Taxonomy" id="651086"/>
    <lineage>
        <taxon>Bacteria</taxon>
        <taxon>Pseudomonadati</taxon>
        <taxon>Pseudomonadota</taxon>
        <taxon>Gammaproteobacteria</taxon>
        <taxon>Cellvibrionales</taxon>
        <taxon>Halieaceae</taxon>
        <taxon>Parahaliea</taxon>
    </lineage>
</organism>
<dbReference type="Pfam" id="PF25564">
    <property type="entry name" value="DUF7933"/>
    <property type="match status" value="2"/>
</dbReference>
<sequence>MKTIVTRSVVLASLMGALPSMALELAQSFAPIAIGPGSTARLEYRLTNASGIAQTGIAFDNTLPANVSLAAVPLGGNDCGGRVSAQAGGTAISFDDGRLGGGQSCRLVVNVVSTVPGTHINALGNLSSDQGSYAVGAAADLFVDAGEPGFYVSSVTPANPSRGEVVELTYTIDNLLNPGGATLRNFDIAFPDGVTVASEGYLDSACVLPVVDEAANSVNVGALNVGGLIGEFPVNAGDSCSFTVGARLDTAGQVDISTPVLQTGGFSSVEVGFASVRIAVAPQPLHISAGFHPSVAAPGETVYLSFDLSNTDRGAAAGGLGFTYDLGAQFGASVAVGEPAVQGCGGSFTAGSTLQLVGGGLPAGGSCRIELPLQVPAGLASGRYNGLGSAVSASVAGNPVTGNSAAASLFLSDRPVWQKTFLEPVVVAGDEVTLRYTLTNTSGSENLDELSIQESLHSVDYLGHRTDCDAQVAYVPNLTNTRLTVALNQLLPTASCEVEVDLRIPESASTGTLELGTISALYNGNQEVKVLTDTLDIVAGPGLLLAFEPAAALPGDTVDLVATLGAGPAAGRIDQDEYEGYADVGFSLDLNAIEPGLVANGLPQSDACGAGSSLDGSSGVVTLGGGTLAPGESCTLRLPLQLPAGAAYGTLAVDDLRAMAQVRGRVAGGAPASAELAIAGAEVTLEQVAPLPVAPGATAQVRVTVRNLTPTEAISGLALILDYDSDLPGLPTPTPIADDFCGAGSSMAASGTILQLSNLSLAPGGDCVFELEFPVSPGLASGDYAMPIDSLSYVVQGAPVTAAPDSLFRLAVLAPGEDVDVGDPTPGSPDSDGDGLDTAAEWPLGDVNGDGIRDALQGNVAAMVSAVTGSPVALEFDSGCRLERFAMVAAVDDGDNSYPEGLADFSLECARSEVVLYLPGMDFSAGDLAVRKFGPRAPAFGADQWYAMPATIDAVGQRIRFELVDGQLGDSTGVDGRLVDPVGLAVLAAVPPSVPGGAVAIPVNQPWVLLLAVLAILRLAALRQRR</sequence>
<dbReference type="AlphaFoldDB" id="A0A939ILQ9"/>
<evidence type="ECO:0000313" key="6">
    <source>
        <dbReference type="Proteomes" id="UP000664303"/>
    </source>
</evidence>
<evidence type="ECO:0000256" key="1">
    <source>
        <dbReference type="SAM" id="MobiDB-lite"/>
    </source>
</evidence>
<feature type="domain" description="DUF7933" evidence="4">
    <location>
        <begin position="290"/>
        <end position="409"/>
    </location>
</feature>
<keyword evidence="2" id="KW-0812">Transmembrane</keyword>
<feature type="region of interest" description="Disordered" evidence="1">
    <location>
        <begin position="818"/>
        <end position="838"/>
    </location>
</feature>
<gene>
    <name evidence="5" type="ORF">JYP50_18740</name>
</gene>
<keyword evidence="2" id="KW-0472">Membrane</keyword>
<dbReference type="EMBL" id="JAFKCZ010000017">
    <property type="protein sequence ID" value="MBN7798646.1"/>
    <property type="molecule type" value="Genomic_DNA"/>
</dbReference>
<evidence type="ECO:0000259" key="4">
    <source>
        <dbReference type="Pfam" id="PF25564"/>
    </source>
</evidence>
<evidence type="ECO:0000256" key="2">
    <source>
        <dbReference type="SAM" id="Phobius"/>
    </source>
</evidence>
<keyword evidence="6" id="KW-1185">Reference proteome</keyword>
<feature type="domain" description="DUF7933" evidence="4">
    <location>
        <begin position="26"/>
        <end position="143"/>
    </location>
</feature>
<feature type="transmembrane region" description="Helical" evidence="2">
    <location>
        <begin position="1006"/>
        <end position="1022"/>
    </location>
</feature>
<name>A0A939ILQ9_9GAMM</name>
<feature type="signal peptide" evidence="3">
    <location>
        <begin position="1"/>
        <end position="22"/>
    </location>
</feature>
<feature type="chain" id="PRO_5037488318" description="DUF7933 domain-containing protein" evidence="3">
    <location>
        <begin position="23"/>
        <end position="1026"/>
    </location>
</feature>
<evidence type="ECO:0000313" key="5">
    <source>
        <dbReference type="EMBL" id="MBN7798646.1"/>
    </source>
</evidence>
<proteinExistence type="predicted"/>
<dbReference type="Proteomes" id="UP000664303">
    <property type="component" value="Unassembled WGS sequence"/>
</dbReference>
<dbReference type="InterPro" id="IPR057693">
    <property type="entry name" value="DUF7933"/>
</dbReference>
<accession>A0A939ILQ9</accession>
<evidence type="ECO:0000256" key="3">
    <source>
        <dbReference type="SAM" id="SignalP"/>
    </source>
</evidence>
<reference evidence="5" key="1">
    <citation type="submission" date="2021-02" db="EMBL/GenBank/DDBJ databases">
        <title>PHA producing bacteria isolated from coastal sediment in Guangdong, Shenzhen.</title>
        <authorList>
            <person name="Zheng W."/>
            <person name="Yu S."/>
            <person name="Huang Y."/>
        </authorList>
    </citation>
    <scope>NUCLEOTIDE SEQUENCE</scope>
    <source>
        <strain evidence="5">TN14-10</strain>
    </source>
</reference>
<comment type="caution">
    <text evidence="5">The sequence shown here is derived from an EMBL/GenBank/DDBJ whole genome shotgun (WGS) entry which is preliminary data.</text>
</comment>
<protein>
    <recommendedName>
        <fullName evidence="4">DUF7933 domain-containing protein</fullName>
    </recommendedName>
</protein>
<keyword evidence="2" id="KW-1133">Transmembrane helix</keyword>